<evidence type="ECO:0000313" key="1">
    <source>
        <dbReference type="EMBL" id="MDC0666456.1"/>
    </source>
</evidence>
<evidence type="ECO:0008006" key="3">
    <source>
        <dbReference type="Google" id="ProtNLM"/>
    </source>
</evidence>
<name>A0ABT5B051_9BACT</name>
<dbReference type="RefSeq" id="WP_271994013.1">
    <property type="nucleotide sequence ID" value="NZ_JAQNDN010000001.1"/>
</dbReference>
<dbReference type="EMBL" id="JAQNDN010000001">
    <property type="protein sequence ID" value="MDC0666456.1"/>
    <property type="molecule type" value="Genomic_DNA"/>
</dbReference>
<accession>A0ABT5B051</accession>
<protein>
    <recommendedName>
        <fullName evidence="3">HEAT repeat-containing protein</fullName>
    </recommendedName>
</protein>
<organism evidence="1 2">
    <name type="scientific">Nannocystis radixulma</name>
    <dbReference type="NCBI Taxonomy" id="2995305"/>
    <lineage>
        <taxon>Bacteria</taxon>
        <taxon>Pseudomonadati</taxon>
        <taxon>Myxococcota</taxon>
        <taxon>Polyangia</taxon>
        <taxon>Nannocystales</taxon>
        <taxon>Nannocystaceae</taxon>
        <taxon>Nannocystis</taxon>
    </lineage>
</organism>
<reference evidence="1 2" key="1">
    <citation type="submission" date="2022-11" db="EMBL/GenBank/DDBJ databases">
        <title>Minimal conservation of predation-associated metabolite biosynthetic gene clusters underscores biosynthetic potential of Myxococcota including descriptions for ten novel species: Archangium lansinium sp. nov., Myxococcus landrumus sp. nov., Nannocystis bai.</title>
        <authorList>
            <person name="Ahearne A."/>
            <person name="Stevens C."/>
            <person name="Dowd S."/>
        </authorList>
    </citation>
    <scope>NUCLEOTIDE SEQUENCE [LARGE SCALE GENOMIC DNA]</scope>
    <source>
        <strain evidence="1 2">NCELM</strain>
    </source>
</reference>
<dbReference type="Proteomes" id="UP001217838">
    <property type="component" value="Unassembled WGS sequence"/>
</dbReference>
<comment type="caution">
    <text evidence="1">The sequence shown here is derived from an EMBL/GenBank/DDBJ whole genome shotgun (WGS) entry which is preliminary data.</text>
</comment>
<proteinExistence type="predicted"/>
<gene>
    <name evidence="1" type="ORF">POL58_01845</name>
</gene>
<sequence length="826" mass="89099">MTSDDHDRQPIALLRRALARAARQTVARQLPIELPGLLVEEGIWSPAEALERIDSDSARHLAALAPRLPRELALAALARADTSGDSFHDVAGLVALADRALELGATGEVFEVLTGLPAEARGLVVARVGERLPPDLRASAVRLVLADFPLSGDPDACVARLLFARLVPEQRDALVREALHALGEFPVEPYQLRWMARIGAVAPAVEQAREHDEPRLRAPALAAVIPWCDGRLRAKSRATWREDVTALLAAGRRPDLPLPLPARPDELAELVTLARGLPQPRARAVALAHLAVHHREYVDEALAAVRLLDDLDRVLGLASLLPALAVTSRHDVAGEAWTLLTRLDVDRPSISDLFKDWPGSIDEPPVESYAVSPTPADLRTRVAVHLAPVQRREAALALLAAARRIDDTHYRAAALATFGAHLPDPEARARVFARAEALALASTRPWLGLVHLLARVDPEVRPTLACRALAALPDELDQETLHNLPPLLAALTPDDAAALVTRILLAGSWSIVNDLQANVAAALRAGAVRPLAELLLGEDAPHGGEYVLPQLLRHADAELHPRIAAAVLEPFEDEDLWQFPEILPAVPWLSPDERAWLVARIPRKPLGGKFGNRREPLILALARPLAEQGAFDLLRPLLPGAGRAHRLAALADALPFLDPSERERVTKQLFGDLRRDNCGLTWDVVPALAAAGYADALVDLPTPLDARNLARIAPHVSADRRPRLLELLVHAAGERPTSTSLHVLGSLRHELPRDVLARLCEVTLADAAESGRAELLRALVAEARDDDDEHDAVDPGLTSALVELAGPTGLPALVALLDDLDDGPSS</sequence>
<evidence type="ECO:0000313" key="2">
    <source>
        <dbReference type="Proteomes" id="UP001217838"/>
    </source>
</evidence>
<keyword evidence="2" id="KW-1185">Reference proteome</keyword>